<dbReference type="Proteomes" id="UP000027920">
    <property type="component" value="Unassembled WGS sequence"/>
</dbReference>
<dbReference type="AlphaFoldDB" id="A0A072PEY4"/>
<evidence type="ECO:0000313" key="2">
    <source>
        <dbReference type="Proteomes" id="UP000027920"/>
    </source>
</evidence>
<proteinExistence type="predicted"/>
<dbReference type="GeneID" id="25281532"/>
<dbReference type="RefSeq" id="XP_013261279.1">
    <property type="nucleotide sequence ID" value="XM_013405825.1"/>
</dbReference>
<gene>
    <name evidence="1" type="ORF">A1O9_06615</name>
</gene>
<dbReference type="Gene3D" id="3.30.70.100">
    <property type="match status" value="1"/>
</dbReference>
<dbReference type="SUPFAM" id="SSF54909">
    <property type="entry name" value="Dimeric alpha+beta barrel"/>
    <property type="match status" value="1"/>
</dbReference>
<evidence type="ECO:0008006" key="3">
    <source>
        <dbReference type="Google" id="ProtNLM"/>
    </source>
</evidence>
<dbReference type="EMBL" id="AMGV01000004">
    <property type="protein sequence ID" value="KEF58689.1"/>
    <property type="molecule type" value="Genomic_DNA"/>
</dbReference>
<evidence type="ECO:0000313" key="1">
    <source>
        <dbReference type="EMBL" id="KEF58689.1"/>
    </source>
</evidence>
<reference evidence="1 2" key="1">
    <citation type="submission" date="2013-03" db="EMBL/GenBank/DDBJ databases">
        <title>The Genome Sequence of Exophiala aquamarina CBS 119918.</title>
        <authorList>
            <consortium name="The Broad Institute Genomics Platform"/>
            <person name="Cuomo C."/>
            <person name="de Hoog S."/>
            <person name="Gorbushina A."/>
            <person name="Walker B."/>
            <person name="Young S.K."/>
            <person name="Zeng Q."/>
            <person name="Gargeya S."/>
            <person name="Fitzgerald M."/>
            <person name="Haas B."/>
            <person name="Abouelleil A."/>
            <person name="Allen A.W."/>
            <person name="Alvarado L."/>
            <person name="Arachchi H.M."/>
            <person name="Berlin A.M."/>
            <person name="Chapman S.B."/>
            <person name="Gainer-Dewar J."/>
            <person name="Goldberg J."/>
            <person name="Griggs A."/>
            <person name="Gujja S."/>
            <person name="Hansen M."/>
            <person name="Howarth C."/>
            <person name="Imamovic A."/>
            <person name="Ireland A."/>
            <person name="Larimer J."/>
            <person name="McCowan C."/>
            <person name="Murphy C."/>
            <person name="Pearson M."/>
            <person name="Poon T.W."/>
            <person name="Priest M."/>
            <person name="Roberts A."/>
            <person name="Saif S."/>
            <person name="Shea T."/>
            <person name="Sisk P."/>
            <person name="Sykes S."/>
            <person name="Wortman J."/>
            <person name="Nusbaum C."/>
            <person name="Birren B."/>
        </authorList>
    </citation>
    <scope>NUCLEOTIDE SEQUENCE [LARGE SCALE GENOMIC DNA]</scope>
    <source>
        <strain evidence="1 2">CBS 119918</strain>
    </source>
</reference>
<keyword evidence="2" id="KW-1185">Reference proteome</keyword>
<organism evidence="1 2">
    <name type="scientific">Exophiala aquamarina CBS 119918</name>
    <dbReference type="NCBI Taxonomy" id="1182545"/>
    <lineage>
        <taxon>Eukaryota</taxon>
        <taxon>Fungi</taxon>
        <taxon>Dikarya</taxon>
        <taxon>Ascomycota</taxon>
        <taxon>Pezizomycotina</taxon>
        <taxon>Eurotiomycetes</taxon>
        <taxon>Chaetothyriomycetidae</taxon>
        <taxon>Chaetothyriales</taxon>
        <taxon>Herpotrichiellaceae</taxon>
        <taxon>Exophiala</taxon>
    </lineage>
</organism>
<accession>A0A072PEY4</accession>
<name>A0A072PEY4_9EURO</name>
<dbReference type="VEuPathDB" id="FungiDB:A1O9_06615"/>
<dbReference type="STRING" id="1182545.A0A072PEY4"/>
<feature type="non-terminal residue" evidence="1">
    <location>
        <position position="1"/>
    </location>
</feature>
<protein>
    <recommendedName>
        <fullName evidence="3">ABM domain-containing protein</fullName>
    </recommendedName>
</protein>
<dbReference type="OrthoDB" id="3830579at2759"/>
<dbReference type="HOGENOM" id="CLU_2139360_0_0_1"/>
<comment type="caution">
    <text evidence="1">The sequence shown here is derived from an EMBL/GenBank/DDBJ whole genome shotgun (WGS) entry which is preliminary data.</text>
</comment>
<sequence>KTLFQPLLRANGLPSYYWGRQLGCPDVASAFVNWDSVDHHTRFTATRKFAPILDAVTELIIGPPQLWHIPSEPFPPTPALAASPGQVTETVILYFPAQYDRSSQLRFHNGVQR</sequence>
<dbReference type="InterPro" id="IPR011008">
    <property type="entry name" value="Dimeric_a/b-barrel"/>
</dbReference>